<dbReference type="AlphaFoldDB" id="A0A438HTZ7"/>
<accession>A0A438HTZ7</accession>
<dbReference type="InterPro" id="IPR027417">
    <property type="entry name" value="P-loop_NTPase"/>
</dbReference>
<reference evidence="1 2" key="1">
    <citation type="journal article" date="2018" name="PLoS Genet.">
        <title>Population sequencing reveals clonal diversity and ancestral inbreeding in the grapevine cultivar Chardonnay.</title>
        <authorList>
            <person name="Roach M.J."/>
            <person name="Johnson D.L."/>
            <person name="Bohlmann J."/>
            <person name="van Vuuren H.J."/>
            <person name="Jones S.J."/>
            <person name="Pretorius I.S."/>
            <person name="Schmidt S.A."/>
            <person name="Borneman A.R."/>
        </authorList>
    </citation>
    <scope>NUCLEOTIDE SEQUENCE [LARGE SCALE GENOMIC DNA]</scope>
    <source>
        <strain evidence="2">cv. Chardonnay</strain>
        <tissue evidence="1">Leaf</tissue>
    </source>
</reference>
<gene>
    <name evidence="1" type="primary">VvCHDp001027_3</name>
    <name evidence="1" type="ORF">CK203_033969</name>
</gene>
<dbReference type="SUPFAM" id="SSF52540">
    <property type="entry name" value="P-loop containing nucleoside triphosphate hydrolases"/>
    <property type="match status" value="1"/>
</dbReference>
<evidence type="ECO:0000313" key="2">
    <source>
        <dbReference type="Proteomes" id="UP000288805"/>
    </source>
</evidence>
<evidence type="ECO:0000313" key="1">
    <source>
        <dbReference type="EMBL" id="RVW87942.1"/>
    </source>
</evidence>
<sequence length="233" mass="25792">MGVLHPDARNKSKIIFTTRSQDKEVGEETLKSHPHIPRLAKIVAEECKGLPLALITLRRAMAGEKDPSNWNKVLQDLSKFPAEISDGECGKKKNKTLVYNDVSRLKEAQEIPNLKVAEKMSFWDENVEKFPKTLGKEKGHKGMQLSETTLLQGELLPRLHEFWQQPGFDLLHIDWAASVFADWGCAALFPCTCAGSQSIYFHGADTAGKVAASFSFLAGIGFCGLPLLSGFFT</sequence>
<dbReference type="Gene3D" id="1.10.8.430">
    <property type="entry name" value="Helical domain of apoptotic protease-activating factors"/>
    <property type="match status" value="1"/>
</dbReference>
<dbReference type="EMBL" id="QGNW01000178">
    <property type="protein sequence ID" value="RVW87942.1"/>
    <property type="molecule type" value="Genomic_DNA"/>
</dbReference>
<comment type="caution">
    <text evidence="1">The sequence shown here is derived from an EMBL/GenBank/DDBJ whole genome shotgun (WGS) entry which is preliminary data.</text>
</comment>
<name>A0A438HTZ7_VITVI</name>
<dbReference type="Proteomes" id="UP000288805">
    <property type="component" value="Unassembled WGS sequence"/>
</dbReference>
<organism evidence="1 2">
    <name type="scientific">Vitis vinifera</name>
    <name type="common">Grape</name>
    <dbReference type="NCBI Taxonomy" id="29760"/>
    <lineage>
        <taxon>Eukaryota</taxon>
        <taxon>Viridiplantae</taxon>
        <taxon>Streptophyta</taxon>
        <taxon>Embryophyta</taxon>
        <taxon>Tracheophyta</taxon>
        <taxon>Spermatophyta</taxon>
        <taxon>Magnoliopsida</taxon>
        <taxon>eudicotyledons</taxon>
        <taxon>Gunneridae</taxon>
        <taxon>Pentapetalae</taxon>
        <taxon>rosids</taxon>
        <taxon>Vitales</taxon>
        <taxon>Vitaceae</taxon>
        <taxon>Viteae</taxon>
        <taxon>Vitis</taxon>
    </lineage>
</organism>
<dbReference type="InterPro" id="IPR042197">
    <property type="entry name" value="Apaf_helical"/>
</dbReference>
<proteinExistence type="predicted"/>
<protein>
    <submittedName>
        <fullName evidence="1">Putative disease resistance protein</fullName>
    </submittedName>
</protein>
<dbReference type="GO" id="GO:0043531">
    <property type="term" value="F:ADP binding"/>
    <property type="evidence" value="ECO:0007669"/>
    <property type="project" value="InterPro"/>
</dbReference>